<proteinExistence type="predicted"/>
<evidence type="ECO:0000313" key="3">
    <source>
        <dbReference type="EMBL" id="ROS05090.1"/>
    </source>
</evidence>
<dbReference type="EMBL" id="RKHR01000003">
    <property type="protein sequence ID" value="ROS05090.1"/>
    <property type="molecule type" value="Genomic_DNA"/>
</dbReference>
<reference evidence="3 4" key="1">
    <citation type="submission" date="2018-11" db="EMBL/GenBank/DDBJ databases">
        <title>Genomic Encyclopedia of Type Strains, Phase IV (KMG-IV): sequencing the most valuable type-strain genomes for metagenomic binning, comparative biology and taxonomic classification.</title>
        <authorList>
            <person name="Goeker M."/>
        </authorList>
    </citation>
    <scope>NUCLEOTIDE SEQUENCE [LARGE SCALE GENOMIC DNA]</scope>
    <source>
        <strain evidence="3 4">DSM 100316</strain>
    </source>
</reference>
<name>A0A3N2DZ50_9GAMM</name>
<organism evidence="3 4">
    <name type="scientific">Sinobacterium caligoides</name>
    <dbReference type="NCBI Taxonomy" id="933926"/>
    <lineage>
        <taxon>Bacteria</taxon>
        <taxon>Pseudomonadati</taxon>
        <taxon>Pseudomonadota</taxon>
        <taxon>Gammaproteobacteria</taxon>
        <taxon>Cellvibrionales</taxon>
        <taxon>Spongiibacteraceae</taxon>
        <taxon>Sinobacterium</taxon>
    </lineage>
</organism>
<dbReference type="Gene3D" id="3.40.250.10">
    <property type="entry name" value="Rhodanese-like domain"/>
    <property type="match status" value="1"/>
</dbReference>
<dbReference type="Proteomes" id="UP000275394">
    <property type="component" value="Unassembled WGS sequence"/>
</dbReference>
<sequence>MKLRLCLCVGAFFGVTSSYASSLQRIAEVTVADHAVESCAVKQANQSIFLSTCALSITELGNPSGYQLIDIRQDRGGAQGEIPGAIDADISKSLSLSATKPLLIVGQALQQQQAESLCMSLRSKGLTVKYLRGGTAAWLAAGKPYHKLSSSITEPYLLSSEEIYQHHADENLLFVTDSDASANKLRMMFSEVEVQALTAAPNVWSEKVKALGRKHLDKIVVVVKEQGFTRRQQLSWASSAAENVLIAKDSVEVIDSYRRIAKVAADHRGAKMVKQSCQG</sequence>
<feature type="domain" description="Rhodanese" evidence="2">
    <location>
        <begin position="62"/>
        <end position="147"/>
    </location>
</feature>
<dbReference type="CDD" id="cd00158">
    <property type="entry name" value="RHOD"/>
    <property type="match status" value="1"/>
</dbReference>
<comment type="caution">
    <text evidence="3">The sequence shown here is derived from an EMBL/GenBank/DDBJ whole genome shotgun (WGS) entry which is preliminary data.</text>
</comment>
<evidence type="ECO:0000259" key="2">
    <source>
        <dbReference type="PROSITE" id="PS50206"/>
    </source>
</evidence>
<dbReference type="InterPro" id="IPR036873">
    <property type="entry name" value="Rhodanese-like_dom_sf"/>
</dbReference>
<keyword evidence="1" id="KW-0732">Signal</keyword>
<keyword evidence="4" id="KW-1185">Reference proteome</keyword>
<evidence type="ECO:0000256" key="1">
    <source>
        <dbReference type="SAM" id="SignalP"/>
    </source>
</evidence>
<keyword evidence="3" id="KW-0808">Transferase</keyword>
<evidence type="ECO:0000313" key="4">
    <source>
        <dbReference type="Proteomes" id="UP000275394"/>
    </source>
</evidence>
<dbReference type="PROSITE" id="PS50206">
    <property type="entry name" value="RHODANESE_3"/>
    <property type="match status" value="1"/>
</dbReference>
<dbReference type="SUPFAM" id="SSF52821">
    <property type="entry name" value="Rhodanese/Cell cycle control phosphatase"/>
    <property type="match status" value="1"/>
</dbReference>
<feature type="signal peptide" evidence="1">
    <location>
        <begin position="1"/>
        <end position="20"/>
    </location>
</feature>
<gene>
    <name evidence="3" type="ORF">EDC56_0614</name>
</gene>
<feature type="chain" id="PRO_5017940785" evidence="1">
    <location>
        <begin position="21"/>
        <end position="279"/>
    </location>
</feature>
<accession>A0A3N2DZ50</accession>
<dbReference type="InterPro" id="IPR001763">
    <property type="entry name" value="Rhodanese-like_dom"/>
</dbReference>
<protein>
    <submittedName>
        <fullName evidence="3">Rhodanese-related sulfurtransferase</fullName>
    </submittedName>
</protein>
<dbReference type="AlphaFoldDB" id="A0A3N2DZ50"/>
<dbReference type="GO" id="GO:0016740">
    <property type="term" value="F:transferase activity"/>
    <property type="evidence" value="ECO:0007669"/>
    <property type="project" value="UniProtKB-KW"/>
</dbReference>